<accession>A0A9J6DPG3</accession>
<dbReference type="EMBL" id="JABSTU010000008">
    <property type="protein sequence ID" value="KAH8023738.1"/>
    <property type="molecule type" value="Genomic_DNA"/>
</dbReference>
<organism evidence="2 3">
    <name type="scientific">Rhipicephalus microplus</name>
    <name type="common">Cattle tick</name>
    <name type="synonym">Boophilus microplus</name>
    <dbReference type="NCBI Taxonomy" id="6941"/>
    <lineage>
        <taxon>Eukaryota</taxon>
        <taxon>Metazoa</taxon>
        <taxon>Ecdysozoa</taxon>
        <taxon>Arthropoda</taxon>
        <taxon>Chelicerata</taxon>
        <taxon>Arachnida</taxon>
        <taxon>Acari</taxon>
        <taxon>Parasitiformes</taxon>
        <taxon>Ixodida</taxon>
        <taxon>Ixodoidea</taxon>
        <taxon>Ixodidae</taxon>
        <taxon>Rhipicephalinae</taxon>
        <taxon>Rhipicephalus</taxon>
        <taxon>Boophilus</taxon>
    </lineage>
</organism>
<feature type="compositionally biased region" description="Polar residues" evidence="1">
    <location>
        <begin position="182"/>
        <end position="193"/>
    </location>
</feature>
<evidence type="ECO:0000313" key="3">
    <source>
        <dbReference type="Proteomes" id="UP000821866"/>
    </source>
</evidence>
<dbReference type="Proteomes" id="UP000821866">
    <property type="component" value="Chromosome 6"/>
</dbReference>
<reference evidence="2" key="2">
    <citation type="submission" date="2021-09" db="EMBL/GenBank/DDBJ databases">
        <authorList>
            <person name="Jia N."/>
            <person name="Wang J."/>
            <person name="Shi W."/>
            <person name="Du L."/>
            <person name="Sun Y."/>
            <person name="Zhan W."/>
            <person name="Jiang J."/>
            <person name="Wang Q."/>
            <person name="Zhang B."/>
            <person name="Ji P."/>
            <person name="Sakyi L.B."/>
            <person name="Cui X."/>
            <person name="Yuan T."/>
            <person name="Jiang B."/>
            <person name="Yang W."/>
            <person name="Lam T.T.-Y."/>
            <person name="Chang Q."/>
            <person name="Ding S."/>
            <person name="Wang X."/>
            <person name="Zhu J."/>
            <person name="Ruan X."/>
            <person name="Zhao L."/>
            <person name="Wei J."/>
            <person name="Que T."/>
            <person name="Du C."/>
            <person name="Cheng J."/>
            <person name="Dai P."/>
            <person name="Han X."/>
            <person name="Huang E."/>
            <person name="Gao Y."/>
            <person name="Liu J."/>
            <person name="Shao H."/>
            <person name="Ye R."/>
            <person name="Li L."/>
            <person name="Wei W."/>
            <person name="Wang X."/>
            <person name="Wang C."/>
            <person name="Huo Q."/>
            <person name="Li W."/>
            <person name="Guo W."/>
            <person name="Chen H."/>
            <person name="Chen S."/>
            <person name="Zhou L."/>
            <person name="Zhou L."/>
            <person name="Ni X."/>
            <person name="Tian J."/>
            <person name="Zhou Y."/>
            <person name="Sheng Y."/>
            <person name="Liu T."/>
            <person name="Pan Y."/>
            <person name="Xia L."/>
            <person name="Li J."/>
            <person name="Zhao F."/>
            <person name="Cao W."/>
        </authorList>
    </citation>
    <scope>NUCLEOTIDE SEQUENCE</scope>
    <source>
        <strain evidence="2">Rmic-2018</strain>
        <tissue evidence="2">Larvae</tissue>
    </source>
</reference>
<protein>
    <submittedName>
        <fullName evidence="2">Uncharacterized protein</fullName>
    </submittedName>
</protein>
<feature type="region of interest" description="Disordered" evidence="1">
    <location>
        <begin position="181"/>
        <end position="200"/>
    </location>
</feature>
<name>A0A9J6DPG3_RHIMP</name>
<evidence type="ECO:0000256" key="1">
    <source>
        <dbReference type="SAM" id="MobiDB-lite"/>
    </source>
</evidence>
<evidence type="ECO:0000313" key="2">
    <source>
        <dbReference type="EMBL" id="KAH8023738.1"/>
    </source>
</evidence>
<proteinExistence type="predicted"/>
<reference evidence="2" key="1">
    <citation type="journal article" date="2020" name="Cell">
        <title>Large-Scale Comparative Analyses of Tick Genomes Elucidate Their Genetic Diversity and Vector Capacities.</title>
        <authorList>
            <consortium name="Tick Genome and Microbiome Consortium (TIGMIC)"/>
            <person name="Jia N."/>
            <person name="Wang J."/>
            <person name="Shi W."/>
            <person name="Du L."/>
            <person name="Sun Y."/>
            <person name="Zhan W."/>
            <person name="Jiang J.F."/>
            <person name="Wang Q."/>
            <person name="Zhang B."/>
            <person name="Ji P."/>
            <person name="Bell-Sakyi L."/>
            <person name="Cui X.M."/>
            <person name="Yuan T.T."/>
            <person name="Jiang B.G."/>
            <person name="Yang W.F."/>
            <person name="Lam T.T."/>
            <person name="Chang Q.C."/>
            <person name="Ding S.J."/>
            <person name="Wang X.J."/>
            <person name="Zhu J.G."/>
            <person name="Ruan X.D."/>
            <person name="Zhao L."/>
            <person name="Wei J.T."/>
            <person name="Ye R.Z."/>
            <person name="Que T.C."/>
            <person name="Du C.H."/>
            <person name="Zhou Y.H."/>
            <person name="Cheng J.X."/>
            <person name="Dai P.F."/>
            <person name="Guo W.B."/>
            <person name="Han X.H."/>
            <person name="Huang E.J."/>
            <person name="Li L.F."/>
            <person name="Wei W."/>
            <person name="Gao Y.C."/>
            <person name="Liu J.Z."/>
            <person name="Shao H.Z."/>
            <person name="Wang X."/>
            <person name="Wang C.C."/>
            <person name="Yang T.C."/>
            <person name="Huo Q.B."/>
            <person name="Li W."/>
            <person name="Chen H.Y."/>
            <person name="Chen S.E."/>
            <person name="Zhou L.G."/>
            <person name="Ni X.B."/>
            <person name="Tian J.H."/>
            <person name="Sheng Y."/>
            <person name="Liu T."/>
            <person name="Pan Y.S."/>
            <person name="Xia L.Y."/>
            <person name="Li J."/>
            <person name="Zhao F."/>
            <person name="Cao W.C."/>
        </authorList>
    </citation>
    <scope>NUCLEOTIDE SEQUENCE</scope>
    <source>
        <strain evidence="2">Rmic-2018</strain>
    </source>
</reference>
<keyword evidence="3" id="KW-1185">Reference proteome</keyword>
<comment type="caution">
    <text evidence="2">The sequence shown here is derived from an EMBL/GenBank/DDBJ whole genome shotgun (WGS) entry which is preliminary data.</text>
</comment>
<sequence length="200" mass="22330">MGKTNTVLIVFYDNQVPFHVYYRGAEYKGYLHKKRTDVYDKCWAVGHSSDVCPKPNAVICTLCGTANPATAHPCTLKCLLCGQAHQTSDKTCPQRYQTLRLLIYRRQEKAKLQQQQYLSTMISTQDAHPERQEVKPCDTPLPQYHSNLEALWLTQPIKAATQESAPGAPFGICGTRGFGWSPPSTAATQSNPRHSYGKLG</sequence>
<gene>
    <name evidence="2" type="ORF">HPB51_016477</name>
</gene>
<dbReference type="AlphaFoldDB" id="A0A9J6DPG3"/>